<sequence>MVNSISESIIISMYTFYSIISNKLYLPPEIITLIYSFVLIEHYRKIIYKHCYNSTILSKLIKYITINVTGENIDTIIESSNIDALRIIINSHIPRKYSLNFWAHYLQVLSTNINRLRFSHRVNNISFRSVNGKKLKLLLDLWLQLCKKFNLKIFLQTKNFSKYIRAKYILKIKNYDQYLISPIIIQPFTHENWINYDQAIEFLNNRLVII</sequence>
<reference evidence="1" key="1">
    <citation type="journal article" date="2020" name="Nature">
        <title>Giant virus diversity and host interactions through global metagenomics.</title>
        <authorList>
            <person name="Schulz F."/>
            <person name="Roux S."/>
            <person name="Paez-Espino D."/>
            <person name="Jungbluth S."/>
            <person name="Walsh D.A."/>
            <person name="Denef V.J."/>
            <person name="McMahon K.D."/>
            <person name="Konstantinidis K.T."/>
            <person name="Eloe-Fadrosh E.A."/>
            <person name="Kyrpides N.C."/>
            <person name="Woyke T."/>
        </authorList>
    </citation>
    <scope>NUCLEOTIDE SEQUENCE</scope>
    <source>
        <strain evidence="1">GVMAG-S-ERX556022-25</strain>
    </source>
</reference>
<organism evidence="1">
    <name type="scientific">viral metagenome</name>
    <dbReference type="NCBI Taxonomy" id="1070528"/>
    <lineage>
        <taxon>unclassified sequences</taxon>
        <taxon>metagenomes</taxon>
        <taxon>organismal metagenomes</taxon>
    </lineage>
</organism>
<protein>
    <submittedName>
        <fullName evidence="1">Uncharacterized protein</fullName>
    </submittedName>
</protein>
<name>A0A6C0AXY4_9ZZZZ</name>
<proteinExistence type="predicted"/>
<dbReference type="AlphaFoldDB" id="A0A6C0AXY4"/>
<dbReference type="EMBL" id="MN738810">
    <property type="protein sequence ID" value="QHS84632.1"/>
    <property type="molecule type" value="Genomic_DNA"/>
</dbReference>
<evidence type="ECO:0000313" key="1">
    <source>
        <dbReference type="EMBL" id="QHS84632.1"/>
    </source>
</evidence>
<accession>A0A6C0AXY4</accession>